<comment type="caution">
    <text evidence="1">The sequence shown here is derived from an EMBL/GenBank/DDBJ whole genome shotgun (WGS) entry which is preliminary data.</text>
</comment>
<keyword evidence="2" id="KW-1185">Reference proteome</keyword>
<protein>
    <submittedName>
        <fullName evidence="1">Uncharacterized protein</fullName>
    </submittedName>
</protein>
<dbReference type="AlphaFoldDB" id="A0A4U5N4L6"/>
<name>A0A4U5N4L6_STECR</name>
<proteinExistence type="predicted"/>
<dbReference type="Proteomes" id="UP000298663">
    <property type="component" value="Unassembled WGS sequence"/>
</dbReference>
<accession>A0A4U5N4L6</accession>
<dbReference type="EMBL" id="AZBU02000005">
    <property type="protein sequence ID" value="TKR77467.1"/>
    <property type="molecule type" value="Genomic_DNA"/>
</dbReference>
<evidence type="ECO:0000313" key="1">
    <source>
        <dbReference type="EMBL" id="TKR77467.1"/>
    </source>
</evidence>
<evidence type="ECO:0000313" key="2">
    <source>
        <dbReference type="Proteomes" id="UP000298663"/>
    </source>
</evidence>
<sequence>MSSVIQIFAFRTHPSSSHLLSEVPFVQALGGLSLDRDCEDCFLFPVDLLFEMTSVGCKGIGFGGGLRNVCCCGLFDSRKVWRLGRC</sequence>
<reference evidence="1 2" key="2">
    <citation type="journal article" date="2019" name="G3 (Bethesda)">
        <title>Hybrid Assembly of the Genome of the Entomopathogenic Nematode Steinernema carpocapsae Identifies the X-Chromosome.</title>
        <authorList>
            <person name="Serra L."/>
            <person name="Macchietto M."/>
            <person name="Macias-Munoz A."/>
            <person name="McGill C.J."/>
            <person name="Rodriguez I.M."/>
            <person name="Rodriguez B."/>
            <person name="Murad R."/>
            <person name="Mortazavi A."/>
        </authorList>
    </citation>
    <scope>NUCLEOTIDE SEQUENCE [LARGE SCALE GENOMIC DNA]</scope>
    <source>
        <strain evidence="1 2">ALL</strain>
    </source>
</reference>
<gene>
    <name evidence="1" type="ORF">L596_018438</name>
</gene>
<organism evidence="1 2">
    <name type="scientific">Steinernema carpocapsae</name>
    <name type="common">Entomopathogenic nematode</name>
    <dbReference type="NCBI Taxonomy" id="34508"/>
    <lineage>
        <taxon>Eukaryota</taxon>
        <taxon>Metazoa</taxon>
        <taxon>Ecdysozoa</taxon>
        <taxon>Nematoda</taxon>
        <taxon>Chromadorea</taxon>
        <taxon>Rhabditida</taxon>
        <taxon>Tylenchina</taxon>
        <taxon>Panagrolaimomorpha</taxon>
        <taxon>Strongyloidoidea</taxon>
        <taxon>Steinernematidae</taxon>
        <taxon>Steinernema</taxon>
    </lineage>
</organism>
<reference evidence="1 2" key="1">
    <citation type="journal article" date="2015" name="Genome Biol.">
        <title>Comparative genomics of Steinernema reveals deeply conserved gene regulatory networks.</title>
        <authorList>
            <person name="Dillman A.R."/>
            <person name="Macchietto M."/>
            <person name="Porter C.F."/>
            <person name="Rogers A."/>
            <person name="Williams B."/>
            <person name="Antoshechkin I."/>
            <person name="Lee M.M."/>
            <person name="Goodwin Z."/>
            <person name="Lu X."/>
            <person name="Lewis E.E."/>
            <person name="Goodrich-Blair H."/>
            <person name="Stock S.P."/>
            <person name="Adams B.J."/>
            <person name="Sternberg P.W."/>
            <person name="Mortazavi A."/>
        </authorList>
    </citation>
    <scope>NUCLEOTIDE SEQUENCE [LARGE SCALE GENOMIC DNA]</scope>
    <source>
        <strain evidence="1 2">ALL</strain>
    </source>
</reference>